<evidence type="ECO:0000313" key="2">
    <source>
        <dbReference type="Proteomes" id="UP001370348"/>
    </source>
</evidence>
<keyword evidence="2" id="KW-1185">Reference proteome</keyword>
<dbReference type="Gene3D" id="1.10.275.10">
    <property type="entry name" value="Fumarase/aspartase (N-terminal domain)"/>
    <property type="match status" value="1"/>
</dbReference>
<accession>A0ABZ2LLY0</accession>
<dbReference type="InterPro" id="IPR001106">
    <property type="entry name" value="Aromatic_Lyase"/>
</dbReference>
<dbReference type="EMBL" id="CP089984">
    <property type="protein sequence ID" value="WXB11929.1"/>
    <property type="molecule type" value="Genomic_DNA"/>
</dbReference>
<dbReference type="Gene3D" id="1.20.200.10">
    <property type="entry name" value="Fumarase/aspartase (Central domain)"/>
    <property type="match status" value="1"/>
</dbReference>
<protein>
    <submittedName>
        <fullName evidence="1">Aromatic amino acid ammonia-lyase</fullName>
    </submittedName>
</protein>
<dbReference type="Proteomes" id="UP001370348">
    <property type="component" value="Chromosome"/>
</dbReference>
<reference evidence="1 2" key="1">
    <citation type="submission" date="2021-12" db="EMBL/GenBank/DDBJ databases">
        <title>Discovery of the Pendulisporaceae a myxobacterial family with distinct sporulation behavior and unique specialized metabolism.</title>
        <authorList>
            <person name="Garcia R."/>
            <person name="Popoff A."/>
            <person name="Bader C.D."/>
            <person name="Loehr J."/>
            <person name="Walesch S."/>
            <person name="Walt C."/>
            <person name="Boldt J."/>
            <person name="Bunk B."/>
            <person name="Haeckl F.J.F.P.J."/>
            <person name="Gunesch A.P."/>
            <person name="Birkelbach J."/>
            <person name="Nuebel U."/>
            <person name="Pietschmann T."/>
            <person name="Bach T."/>
            <person name="Mueller R."/>
        </authorList>
    </citation>
    <scope>NUCLEOTIDE SEQUENCE [LARGE SCALE GENOMIC DNA]</scope>
    <source>
        <strain evidence="1 2">MSr11954</strain>
    </source>
</reference>
<dbReference type="RefSeq" id="WP_394821545.1">
    <property type="nucleotide sequence ID" value="NZ_CP089984.1"/>
</dbReference>
<gene>
    <name evidence="1" type="ORF">LZC94_29240</name>
</gene>
<sequence>MVTLLATLPDDPPVSLDGTALEVGDVVRVARHGARVVLARSAEEAIERGHAILREHAQNGATIYGLTTGVGALDAAALSPEDNQAFQRNLLLSHAAGVGAPMPEECVRAMLLVRASVLARGRSGVRLPVVRALLTMLDRRVHPYVPELGSVGASDLAALAHTALLLLGEGWAVASGERVPGAAAMKAKGIALPELSGRDAFALINGPAQTLGTGALMLHDAMRLGRAAEMAAAMSMAGAKSRTDFLDPRLFDDPADPSAESAHRLRELVRARMRAGIGPAAPAISPTSTVREPLSTRCAPMVFGAFHAAVARAQKALRTELNRTVDNPVLLADGALTNNAGTMHCAELAESFDALTTSLTTLAHMSERRVHRLLDPAMNGGLPSFLVHPRAKAGLHSGLMIHHYTAAAIVSELRASASPASIHSLPVGNGTEDHGSMGALSARRAARAVTLAETVVAIELFTAAQAVDLRAAGEADLELPPRLESLRRKLRSRVPVLIEDRFAAADIESMVDFVRSNVAGDG</sequence>
<dbReference type="InterPro" id="IPR024083">
    <property type="entry name" value="Fumarase/histidase_N"/>
</dbReference>
<dbReference type="SUPFAM" id="SSF48557">
    <property type="entry name" value="L-aspartase-like"/>
    <property type="match status" value="1"/>
</dbReference>
<dbReference type="InterPro" id="IPR008948">
    <property type="entry name" value="L-Aspartase-like"/>
</dbReference>
<name>A0ABZ2LLY0_9BACT</name>
<proteinExistence type="predicted"/>
<organism evidence="1 2">
    <name type="scientific">Pendulispora albinea</name>
    <dbReference type="NCBI Taxonomy" id="2741071"/>
    <lineage>
        <taxon>Bacteria</taxon>
        <taxon>Pseudomonadati</taxon>
        <taxon>Myxococcota</taxon>
        <taxon>Myxococcia</taxon>
        <taxon>Myxococcales</taxon>
        <taxon>Sorangiineae</taxon>
        <taxon>Pendulisporaceae</taxon>
        <taxon>Pendulispora</taxon>
    </lineage>
</organism>
<dbReference type="PANTHER" id="PTHR10362">
    <property type="entry name" value="HISTIDINE AMMONIA-LYASE"/>
    <property type="match status" value="1"/>
</dbReference>
<evidence type="ECO:0000313" key="1">
    <source>
        <dbReference type="EMBL" id="WXB11929.1"/>
    </source>
</evidence>
<dbReference type="Pfam" id="PF00221">
    <property type="entry name" value="Lyase_aromatic"/>
    <property type="match status" value="1"/>
</dbReference>
<dbReference type="CDD" id="cd00332">
    <property type="entry name" value="PAL-HAL"/>
    <property type="match status" value="1"/>
</dbReference>